<feature type="domain" description="PABS" evidence="6">
    <location>
        <begin position="324"/>
        <end position="459"/>
    </location>
</feature>
<evidence type="ECO:0000256" key="5">
    <source>
        <dbReference type="SAM" id="Phobius"/>
    </source>
</evidence>
<evidence type="ECO:0000256" key="4">
    <source>
        <dbReference type="PROSITE-ProRule" id="PRU00354"/>
    </source>
</evidence>
<feature type="transmembrane region" description="Helical" evidence="5">
    <location>
        <begin position="114"/>
        <end position="137"/>
    </location>
</feature>
<dbReference type="GO" id="GO:0010487">
    <property type="term" value="F:thermospermine synthase activity"/>
    <property type="evidence" value="ECO:0007669"/>
    <property type="project" value="TreeGrafter"/>
</dbReference>
<keyword evidence="5" id="KW-0812">Transmembrane</keyword>
<feature type="transmembrane region" description="Helical" evidence="5">
    <location>
        <begin position="75"/>
        <end position="94"/>
    </location>
</feature>
<dbReference type="GO" id="GO:0006596">
    <property type="term" value="P:polyamine biosynthetic process"/>
    <property type="evidence" value="ECO:0007669"/>
    <property type="project" value="UniProtKB-UniRule"/>
</dbReference>
<keyword evidence="3 4" id="KW-0620">Polyamine biosynthesis</keyword>
<feature type="transmembrane region" description="Helical" evidence="5">
    <location>
        <begin position="158"/>
        <end position="181"/>
    </location>
</feature>
<evidence type="ECO:0000256" key="3">
    <source>
        <dbReference type="ARBA" id="ARBA00023115"/>
    </source>
</evidence>
<dbReference type="Pfam" id="PF01564">
    <property type="entry name" value="Spermine_synth"/>
    <property type="match status" value="1"/>
</dbReference>
<dbReference type="PROSITE" id="PS51006">
    <property type="entry name" value="PABS_2"/>
    <property type="match status" value="1"/>
</dbReference>
<keyword evidence="5" id="KW-0472">Membrane</keyword>
<feature type="transmembrane region" description="Helical" evidence="5">
    <location>
        <begin position="42"/>
        <end position="63"/>
    </location>
</feature>
<evidence type="ECO:0000259" key="6">
    <source>
        <dbReference type="PROSITE" id="PS51006"/>
    </source>
</evidence>
<dbReference type="SUPFAM" id="SSF53335">
    <property type="entry name" value="S-adenosyl-L-methionine-dependent methyltransferases"/>
    <property type="match status" value="1"/>
</dbReference>
<organism evidence="7 8">
    <name type="scientific">Candidatus Buchananbacteria bacterium RBG_13_39_9</name>
    <dbReference type="NCBI Taxonomy" id="1797531"/>
    <lineage>
        <taxon>Bacteria</taxon>
        <taxon>Candidatus Buchananiibacteriota</taxon>
    </lineage>
</organism>
<dbReference type="InterPro" id="IPR029063">
    <property type="entry name" value="SAM-dependent_MTases_sf"/>
</dbReference>
<dbReference type="NCBIfam" id="NF037959">
    <property type="entry name" value="MFS_SpdSyn"/>
    <property type="match status" value="1"/>
</dbReference>
<reference evidence="7 8" key="1">
    <citation type="journal article" date="2016" name="Nat. Commun.">
        <title>Thousands of microbial genomes shed light on interconnected biogeochemical processes in an aquifer system.</title>
        <authorList>
            <person name="Anantharaman K."/>
            <person name="Brown C.T."/>
            <person name="Hug L.A."/>
            <person name="Sharon I."/>
            <person name="Castelle C.J."/>
            <person name="Probst A.J."/>
            <person name="Thomas B.C."/>
            <person name="Singh A."/>
            <person name="Wilkins M.J."/>
            <person name="Karaoz U."/>
            <person name="Brodie E.L."/>
            <person name="Williams K.H."/>
            <person name="Hubbard S.S."/>
            <person name="Banfield J.F."/>
        </authorList>
    </citation>
    <scope>NUCLEOTIDE SEQUENCE [LARGE SCALE GENOMIC DNA]</scope>
</reference>
<evidence type="ECO:0000256" key="1">
    <source>
        <dbReference type="ARBA" id="ARBA00007867"/>
    </source>
</evidence>
<dbReference type="InterPro" id="IPR030374">
    <property type="entry name" value="PABS"/>
</dbReference>
<feature type="transmembrane region" description="Helical" evidence="5">
    <location>
        <begin position="210"/>
        <end position="227"/>
    </location>
</feature>
<dbReference type="EMBL" id="MHIA01000033">
    <property type="protein sequence ID" value="OGY41146.1"/>
    <property type="molecule type" value="Genomic_DNA"/>
</dbReference>
<dbReference type="Proteomes" id="UP000176260">
    <property type="component" value="Unassembled WGS sequence"/>
</dbReference>
<comment type="caution">
    <text evidence="7">The sequence shown here is derived from an EMBL/GenBank/DDBJ whole genome shotgun (WGS) entry which is preliminary data.</text>
</comment>
<keyword evidence="5" id="KW-1133">Transmembrane helix</keyword>
<accession>A0A1G1XNB3</accession>
<dbReference type="PANTHER" id="PTHR43317:SF1">
    <property type="entry name" value="THERMOSPERMINE SYNTHASE ACAULIS5"/>
    <property type="match status" value="1"/>
</dbReference>
<evidence type="ECO:0000313" key="8">
    <source>
        <dbReference type="Proteomes" id="UP000176260"/>
    </source>
</evidence>
<dbReference type="PANTHER" id="PTHR43317">
    <property type="entry name" value="THERMOSPERMINE SYNTHASE ACAULIS5"/>
    <property type="match status" value="1"/>
</dbReference>
<dbReference type="AlphaFoldDB" id="A0A1G1XNB3"/>
<keyword evidence="2 4" id="KW-0808">Transferase</keyword>
<dbReference type="Gene3D" id="3.40.50.150">
    <property type="entry name" value="Vaccinia Virus protein VP39"/>
    <property type="match status" value="1"/>
</dbReference>
<feature type="transmembrane region" description="Helical" evidence="5">
    <location>
        <begin position="12"/>
        <end position="30"/>
    </location>
</feature>
<feature type="transmembrane region" description="Helical" evidence="5">
    <location>
        <begin position="187"/>
        <end position="203"/>
    </location>
</feature>
<feature type="active site" description="Proton acceptor" evidence="4">
    <location>
        <position position="372"/>
    </location>
</feature>
<evidence type="ECO:0000313" key="7">
    <source>
        <dbReference type="EMBL" id="OGY41146.1"/>
    </source>
</evidence>
<dbReference type="CDD" id="cd02440">
    <property type="entry name" value="AdoMet_MTases"/>
    <property type="match status" value="1"/>
</dbReference>
<sequence length="509" mass="57810">MRKNIDWPRTYLLFLAFISGTTIMAVEISASRLLAPYFGTSTFVWTNIIGVIMIALAIGYYLGGKLSDYRPEKNLLLKLIIIACVYLLIFPFLIKYFTDLLFKLPLFLNSASAFIFGGSLLTVTILFIFPIMLLGCVSPFIIKLLSSGNSSIGKDAGLVFSISTIGSIAGTFLPVLIFIPYLGTRKTIIIFTLLLLITSLLGLSKRKKYLLLFVLILPLNALPLPTLKNTANAIYENESVYQYSQVEDRDNIRYLRINEGLAIFSALNMTPDKFLTGLYYDYYNLIPYLDGNGKKQDILILGLAGGTISTQLNHYFAQDYQLDIDGVEIDNKIIETAKKYFNLENQSLKIHNFDGRNFLALSDKKYNSVIIDVYSNQLYISFHLTSKEFFKQAKDHLKDGGIVAMNVNASSENSKLLKNITNTMNLIFKNVYWVQKNKDDWNYMVLASDNDLDFPALSKLNMQEDLETIIFYAQKNNVKVPYDSSFGFLTDDKAPIEHLTDWMILDYLY</sequence>
<name>A0A1G1XNB3_9BACT</name>
<comment type="similarity">
    <text evidence="1">Belongs to the spermidine/spermine synthase family.</text>
</comment>
<proteinExistence type="inferred from homology"/>
<evidence type="ECO:0000256" key="2">
    <source>
        <dbReference type="ARBA" id="ARBA00022679"/>
    </source>
</evidence>
<gene>
    <name evidence="7" type="ORF">A2Y67_00920</name>
</gene>
<protein>
    <recommendedName>
        <fullName evidence="6">PABS domain-containing protein</fullName>
    </recommendedName>
</protein>